<feature type="transmembrane region" description="Helical" evidence="6">
    <location>
        <begin position="403"/>
        <end position="427"/>
    </location>
</feature>
<evidence type="ECO:0000256" key="5">
    <source>
        <dbReference type="ARBA" id="ARBA00023136"/>
    </source>
</evidence>
<keyword evidence="9" id="KW-1185">Reference proteome</keyword>
<dbReference type="Gene3D" id="1.25.10.90">
    <property type="match status" value="1"/>
</dbReference>
<dbReference type="Pfam" id="PF08713">
    <property type="entry name" value="DNA_alkylation"/>
    <property type="match status" value="1"/>
</dbReference>
<protein>
    <submittedName>
        <fullName evidence="8">DNA alkylation repair protein</fullName>
    </submittedName>
</protein>
<dbReference type="InterPro" id="IPR003838">
    <property type="entry name" value="ABC3_permease_C"/>
</dbReference>
<keyword evidence="4 6" id="KW-1133">Transmembrane helix</keyword>
<dbReference type="Pfam" id="PF02687">
    <property type="entry name" value="FtsX"/>
    <property type="match status" value="1"/>
</dbReference>
<dbReference type="PANTHER" id="PTHR34070">
    <property type="entry name" value="ARMADILLO-TYPE FOLD"/>
    <property type="match status" value="1"/>
</dbReference>
<dbReference type="Proteomes" id="UP001597460">
    <property type="component" value="Unassembled WGS sequence"/>
</dbReference>
<dbReference type="SUPFAM" id="SSF48371">
    <property type="entry name" value="ARM repeat"/>
    <property type="match status" value="1"/>
</dbReference>
<proteinExistence type="predicted"/>
<dbReference type="InterPro" id="IPR014825">
    <property type="entry name" value="DNA_alkylation"/>
</dbReference>
<feature type="transmembrane region" description="Helical" evidence="6">
    <location>
        <begin position="487"/>
        <end position="507"/>
    </location>
</feature>
<evidence type="ECO:0000256" key="4">
    <source>
        <dbReference type="ARBA" id="ARBA00022989"/>
    </source>
</evidence>
<sequence length="526" mass="59376">MFKTGPGEYGEGDEFLGIKVPEQRKVAKLHKDLPAAEIRELLQSKYHEVRLTALMLMVYKVEKGSSETLTEMTKLYLDNLHSINNWDLTDSSCHHILGRYLENRDRDLLYKFARSEDLWKKRIAIVTCYRFIKNNDFTDALNIAEILMNDDHDLIHKAVGWMDKDLGFSASDVLTVELNVKDQEKAYQISNLLSTEIRSIPGVEEVSIIASHYRSDPRMIEHRYGIGMGSMKASTTLESVADNGGLTLELVDENYLETMDIELLQGRDFALDRPSDIENGILVNKSFADNMGWKNPVGQIIEDKAGWGESSIHGKEVIGVVEDFHFEPLYKQLQPIVLKHLESDENSYPGTVLVKTASGSMSETISKISGMWNQIAQQEPFSYNLLDEMVALQYMEEQRWRNIIQFASFMAIALACFGLFGLAALSAQRRTKEIGIRKVMGATLTNIITLLSKDFVKLIIAGFVIAIPIAWYAVHQWLSEFAYRIELGPGIFIFAGLTAFIIALLTVSWQSIKAAVANPVESLRSE</sequence>
<dbReference type="InterPro" id="IPR016024">
    <property type="entry name" value="ARM-type_fold"/>
</dbReference>
<dbReference type="CDD" id="cd06561">
    <property type="entry name" value="AlkD_like"/>
    <property type="match status" value="1"/>
</dbReference>
<reference evidence="9" key="1">
    <citation type="journal article" date="2019" name="Int. J. Syst. Evol. Microbiol.">
        <title>The Global Catalogue of Microorganisms (GCM) 10K type strain sequencing project: providing services to taxonomists for standard genome sequencing and annotation.</title>
        <authorList>
            <consortium name="The Broad Institute Genomics Platform"/>
            <consortium name="The Broad Institute Genome Sequencing Center for Infectious Disease"/>
            <person name="Wu L."/>
            <person name="Ma J."/>
        </authorList>
    </citation>
    <scope>NUCLEOTIDE SEQUENCE [LARGE SCALE GENOMIC DNA]</scope>
    <source>
        <strain evidence="9">KCTC 52042</strain>
    </source>
</reference>
<dbReference type="EMBL" id="JBHULI010000022">
    <property type="protein sequence ID" value="MFD2531883.1"/>
    <property type="molecule type" value="Genomic_DNA"/>
</dbReference>
<dbReference type="RefSeq" id="WP_390300154.1">
    <property type="nucleotide sequence ID" value="NZ_JBHULI010000022.1"/>
</dbReference>
<evidence type="ECO:0000256" key="2">
    <source>
        <dbReference type="ARBA" id="ARBA00022475"/>
    </source>
</evidence>
<feature type="domain" description="ABC3 transporter permease C-terminal" evidence="7">
    <location>
        <begin position="406"/>
        <end position="518"/>
    </location>
</feature>
<dbReference type="PANTHER" id="PTHR34070:SF1">
    <property type="entry name" value="DNA ALKYLATION REPAIR PROTEIN"/>
    <property type="match status" value="1"/>
</dbReference>
<accession>A0ABW5JKA6</accession>
<keyword evidence="2" id="KW-1003">Cell membrane</keyword>
<evidence type="ECO:0000259" key="7">
    <source>
        <dbReference type="Pfam" id="PF02687"/>
    </source>
</evidence>
<evidence type="ECO:0000256" key="6">
    <source>
        <dbReference type="SAM" id="Phobius"/>
    </source>
</evidence>
<comment type="subcellular location">
    <subcellularLocation>
        <location evidence="1">Cell membrane</location>
        <topology evidence="1">Multi-pass membrane protein</topology>
    </subcellularLocation>
</comment>
<keyword evidence="3 6" id="KW-0812">Transmembrane</keyword>
<evidence type="ECO:0000256" key="1">
    <source>
        <dbReference type="ARBA" id="ARBA00004651"/>
    </source>
</evidence>
<feature type="transmembrane region" description="Helical" evidence="6">
    <location>
        <begin position="455"/>
        <end position="475"/>
    </location>
</feature>
<keyword evidence="5 6" id="KW-0472">Membrane</keyword>
<name>A0ABW5JKA6_9BACT</name>
<organism evidence="8 9">
    <name type="scientific">Gracilimonas halophila</name>
    <dbReference type="NCBI Taxonomy" id="1834464"/>
    <lineage>
        <taxon>Bacteria</taxon>
        <taxon>Pseudomonadati</taxon>
        <taxon>Balneolota</taxon>
        <taxon>Balneolia</taxon>
        <taxon>Balneolales</taxon>
        <taxon>Balneolaceae</taxon>
        <taxon>Gracilimonas</taxon>
    </lineage>
</organism>
<evidence type="ECO:0000313" key="8">
    <source>
        <dbReference type="EMBL" id="MFD2531883.1"/>
    </source>
</evidence>
<evidence type="ECO:0000256" key="3">
    <source>
        <dbReference type="ARBA" id="ARBA00022692"/>
    </source>
</evidence>
<comment type="caution">
    <text evidence="8">The sequence shown here is derived from an EMBL/GenBank/DDBJ whole genome shotgun (WGS) entry which is preliminary data.</text>
</comment>
<gene>
    <name evidence="8" type="ORF">ACFSVN_05455</name>
</gene>
<evidence type="ECO:0000313" key="9">
    <source>
        <dbReference type="Proteomes" id="UP001597460"/>
    </source>
</evidence>